<dbReference type="PANTHER" id="PTHR47150">
    <property type="entry name" value="OS12G0169200 PROTEIN"/>
    <property type="match status" value="1"/>
</dbReference>
<keyword evidence="3" id="KW-1185">Reference proteome</keyword>
<sequence>MSQNSYGSESNSSSSTDSEDGDDTNDLEVKIISSIVQRSHELLQAYQHEIEVRRRRRFIQRNREVRHDKLQNIDAVGRQSLSPLKKCTTAIRQLAYGVPADHLDEYSSMFKDSSKCMKKITVFRLCLEALIRVWVLHTIWGYGMPFLVLQDHDMERAFGELQSRWAIVKVTHWHNDEDEEPAQPVQDSNREFQNYIRRS</sequence>
<name>A0A5A7PVG7_STRAF</name>
<gene>
    <name evidence="2" type="ORF">STAS_13245</name>
</gene>
<proteinExistence type="predicted"/>
<keyword evidence="2" id="KW-0689">Ribosomal protein</keyword>
<comment type="caution">
    <text evidence="2">The sequence shown here is derived from an EMBL/GenBank/DDBJ whole genome shotgun (WGS) entry which is preliminary data.</text>
</comment>
<feature type="region of interest" description="Disordered" evidence="1">
    <location>
        <begin position="1"/>
        <end position="24"/>
    </location>
</feature>
<evidence type="ECO:0000256" key="1">
    <source>
        <dbReference type="SAM" id="MobiDB-lite"/>
    </source>
</evidence>
<reference evidence="3" key="1">
    <citation type="journal article" date="2019" name="Curr. Biol.">
        <title>Genome Sequence of Striga asiatica Provides Insight into the Evolution of Plant Parasitism.</title>
        <authorList>
            <person name="Yoshida S."/>
            <person name="Kim S."/>
            <person name="Wafula E.K."/>
            <person name="Tanskanen J."/>
            <person name="Kim Y.M."/>
            <person name="Honaas L."/>
            <person name="Yang Z."/>
            <person name="Spallek T."/>
            <person name="Conn C.E."/>
            <person name="Ichihashi Y."/>
            <person name="Cheong K."/>
            <person name="Cui S."/>
            <person name="Der J.P."/>
            <person name="Gundlach H."/>
            <person name="Jiao Y."/>
            <person name="Hori C."/>
            <person name="Ishida J.K."/>
            <person name="Kasahara H."/>
            <person name="Kiba T."/>
            <person name="Kim M.S."/>
            <person name="Koo N."/>
            <person name="Laohavisit A."/>
            <person name="Lee Y.H."/>
            <person name="Lumba S."/>
            <person name="McCourt P."/>
            <person name="Mortimer J.C."/>
            <person name="Mutuku J.M."/>
            <person name="Nomura T."/>
            <person name="Sasaki-Sekimoto Y."/>
            <person name="Seto Y."/>
            <person name="Wang Y."/>
            <person name="Wakatake T."/>
            <person name="Sakakibara H."/>
            <person name="Demura T."/>
            <person name="Yamaguchi S."/>
            <person name="Yoneyama K."/>
            <person name="Manabe R.I."/>
            <person name="Nelson D.C."/>
            <person name="Schulman A.H."/>
            <person name="Timko M.P."/>
            <person name="dePamphilis C.W."/>
            <person name="Choi D."/>
            <person name="Shirasu K."/>
        </authorList>
    </citation>
    <scope>NUCLEOTIDE SEQUENCE [LARGE SCALE GENOMIC DNA]</scope>
    <source>
        <strain evidence="3">cv. UVA1</strain>
    </source>
</reference>
<dbReference type="OrthoDB" id="124998at2759"/>
<evidence type="ECO:0000313" key="2">
    <source>
        <dbReference type="EMBL" id="GER36863.1"/>
    </source>
</evidence>
<dbReference type="GO" id="GO:0005840">
    <property type="term" value="C:ribosome"/>
    <property type="evidence" value="ECO:0007669"/>
    <property type="project" value="UniProtKB-KW"/>
</dbReference>
<evidence type="ECO:0000313" key="3">
    <source>
        <dbReference type="Proteomes" id="UP000325081"/>
    </source>
</evidence>
<dbReference type="Proteomes" id="UP000325081">
    <property type="component" value="Unassembled WGS sequence"/>
</dbReference>
<protein>
    <submittedName>
        <fullName evidence="2">Ribosomal protein-like protein</fullName>
    </submittedName>
</protein>
<keyword evidence="2" id="KW-0687">Ribonucleoprotein</keyword>
<feature type="compositionally biased region" description="Low complexity" evidence="1">
    <location>
        <begin position="7"/>
        <end position="16"/>
    </location>
</feature>
<accession>A0A5A7PVG7</accession>
<dbReference type="AlphaFoldDB" id="A0A5A7PVG7"/>
<dbReference type="EMBL" id="BKCP01005228">
    <property type="protein sequence ID" value="GER36863.1"/>
    <property type="molecule type" value="Genomic_DNA"/>
</dbReference>
<dbReference type="PANTHER" id="PTHR47150:SF6">
    <property type="entry name" value="OS01G0872900 PROTEIN"/>
    <property type="match status" value="1"/>
</dbReference>
<organism evidence="2 3">
    <name type="scientific">Striga asiatica</name>
    <name type="common">Asiatic witchweed</name>
    <name type="synonym">Buchnera asiatica</name>
    <dbReference type="NCBI Taxonomy" id="4170"/>
    <lineage>
        <taxon>Eukaryota</taxon>
        <taxon>Viridiplantae</taxon>
        <taxon>Streptophyta</taxon>
        <taxon>Embryophyta</taxon>
        <taxon>Tracheophyta</taxon>
        <taxon>Spermatophyta</taxon>
        <taxon>Magnoliopsida</taxon>
        <taxon>eudicotyledons</taxon>
        <taxon>Gunneridae</taxon>
        <taxon>Pentapetalae</taxon>
        <taxon>asterids</taxon>
        <taxon>lamiids</taxon>
        <taxon>Lamiales</taxon>
        <taxon>Orobanchaceae</taxon>
        <taxon>Buchnereae</taxon>
        <taxon>Striga</taxon>
    </lineage>
</organism>